<feature type="compositionally biased region" description="Polar residues" evidence="1">
    <location>
        <begin position="1"/>
        <end position="10"/>
    </location>
</feature>
<dbReference type="AlphaFoldDB" id="A0A7J7UPW6"/>
<evidence type="ECO:0000313" key="3">
    <source>
        <dbReference type="Proteomes" id="UP000527355"/>
    </source>
</evidence>
<proteinExistence type="predicted"/>
<dbReference type="EMBL" id="JABWUV010000012">
    <property type="protein sequence ID" value="KAF6314834.1"/>
    <property type="molecule type" value="Genomic_DNA"/>
</dbReference>
<keyword evidence="3" id="KW-1185">Reference proteome</keyword>
<accession>A0A7J7UPW6</accession>
<reference evidence="2 3" key="1">
    <citation type="journal article" date="2020" name="Nature">
        <title>Six reference-quality genomes reveal evolution of bat adaptations.</title>
        <authorList>
            <person name="Jebb D."/>
            <person name="Huang Z."/>
            <person name="Pippel M."/>
            <person name="Hughes G.M."/>
            <person name="Lavrichenko K."/>
            <person name="Devanna P."/>
            <person name="Winkler S."/>
            <person name="Jermiin L.S."/>
            <person name="Skirmuntt E.C."/>
            <person name="Katzourakis A."/>
            <person name="Burkitt-Gray L."/>
            <person name="Ray D.A."/>
            <person name="Sullivan K.A.M."/>
            <person name="Roscito J.G."/>
            <person name="Kirilenko B.M."/>
            <person name="Davalos L.M."/>
            <person name="Corthals A.P."/>
            <person name="Power M.L."/>
            <person name="Jones G."/>
            <person name="Ransome R.D."/>
            <person name="Dechmann D.K.N."/>
            <person name="Locatelli A.G."/>
            <person name="Puechmaille S.J."/>
            <person name="Fedrigo O."/>
            <person name="Jarvis E.D."/>
            <person name="Hiller M."/>
            <person name="Vernes S.C."/>
            <person name="Myers E.W."/>
            <person name="Teeling E.C."/>
        </authorList>
    </citation>
    <scope>NUCLEOTIDE SEQUENCE [LARGE SCALE GENOMIC DNA]</scope>
    <source>
        <strain evidence="2">MMyoMyo1</strain>
        <tissue evidence="2">Flight muscle</tissue>
    </source>
</reference>
<feature type="region of interest" description="Disordered" evidence="1">
    <location>
        <begin position="1"/>
        <end position="20"/>
    </location>
</feature>
<sequence length="211" mass="22565">MLNALPQPTSCHPHHQPAGPPLAPGAKPFIETCFWVGVLYVAEQLPRCDLLKVSPRHKGLSPILSLPLGPPTHHSGSKGRRRGGGGEPDSGRAPRTTLVSGVHSFCAQPSNSPLLSQPHWGLLAQAGRGNWEWVVADAAPFPGRPRAGSLLGSSSQPPVVIPPTPTPMHKFVHQASSLKITEGEKELTLLNTRHVTRDGLCTLYMLSLVIQ</sequence>
<evidence type="ECO:0000256" key="1">
    <source>
        <dbReference type="SAM" id="MobiDB-lite"/>
    </source>
</evidence>
<feature type="region of interest" description="Disordered" evidence="1">
    <location>
        <begin position="61"/>
        <end position="96"/>
    </location>
</feature>
<comment type="caution">
    <text evidence="2">The sequence shown here is derived from an EMBL/GenBank/DDBJ whole genome shotgun (WGS) entry which is preliminary data.</text>
</comment>
<protein>
    <submittedName>
        <fullName evidence="2">Uncharacterized protein</fullName>
    </submittedName>
</protein>
<dbReference type="Proteomes" id="UP000527355">
    <property type="component" value="Unassembled WGS sequence"/>
</dbReference>
<name>A0A7J7UPW6_MYOMY</name>
<gene>
    <name evidence="2" type="ORF">mMyoMyo1_008611</name>
</gene>
<organism evidence="2 3">
    <name type="scientific">Myotis myotis</name>
    <name type="common">Greater mouse-eared bat</name>
    <name type="synonym">Vespertilio myotis</name>
    <dbReference type="NCBI Taxonomy" id="51298"/>
    <lineage>
        <taxon>Eukaryota</taxon>
        <taxon>Metazoa</taxon>
        <taxon>Chordata</taxon>
        <taxon>Craniata</taxon>
        <taxon>Vertebrata</taxon>
        <taxon>Euteleostomi</taxon>
        <taxon>Mammalia</taxon>
        <taxon>Eutheria</taxon>
        <taxon>Laurasiatheria</taxon>
        <taxon>Chiroptera</taxon>
        <taxon>Yangochiroptera</taxon>
        <taxon>Vespertilionidae</taxon>
        <taxon>Myotis</taxon>
    </lineage>
</organism>
<evidence type="ECO:0000313" key="2">
    <source>
        <dbReference type="EMBL" id="KAF6314834.1"/>
    </source>
</evidence>